<proteinExistence type="predicted"/>
<accession>A0A0L9UZL6</accession>
<dbReference type="Proteomes" id="UP000053144">
    <property type="component" value="Chromosome 7"/>
</dbReference>
<dbReference type="AlphaFoldDB" id="A0A0L9UZL6"/>
<sequence>MVQQQQTFTLQLTSWKKTSTLQLLFLLLEKLEGLVQRKERPAATKCERRRVFGLHFHGPAKLEEERGVLGFGKKNNSCNVIERSEAHDHGSYSSLEWEPTVEEFP</sequence>
<dbReference type="Gramene" id="KOM48017">
    <property type="protein sequence ID" value="KOM48017"/>
    <property type="gene ID" value="LR48_Vigan07g172100"/>
</dbReference>
<protein>
    <submittedName>
        <fullName evidence="2">Uncharacterized protein</fullName>
    </submittedName>
</protein>
<dbReference type="EMBL" id="CM003377">
    <property type="protein sequence ID" value="KOM48017.1"/>
    <property type="molecule type" value="Genomic_DNA"/>
</dbReference>
<reference evidence="3" key="1">
    <citation type="journal article" date="2015" name="Proc. Natl. Acad. Sci. U.S.A.">
        <title>Genome sequencing of adzuki bean (Vigna angularis) provides insight into high starch and low fat accumulation and domestication.</title>
        <authorList>
            <person name="Yang K."/>
            <person name="Tian Z."/>
            <person name="Chen C."/>
            <person name="Luo L."/>
            <person name="Zhao B."/>
            <person name="Wang Z."/>
            <person name="Yu L."/>
            <person name="Li Y."/>
            <person name="Sun Y."/>
            <person name="Li W."/>
            <person name="Chen Y."/>
            <person name="Li Y."/>
            <person name="Zhang Y."/>
            <person name="Ai D."/>
            <person name="Zhao J."/>
            <person name="Shang C."/>
            <person name="Ma Y."/>
            <person name="Wu B."/>
            <person name="Wang M."/>
            <person name="Gao L."/>
            <person name="Sun D."/>
            <person name="Zhang P."/>
            <person name="Guo F."/>
            <person name="Wang W."/>
            <person name="Li Y."/>
            <person name="Wang J."/>
            <person name="Varshney R.K."/>
            <person name="Wang J."/>
            <person name="Ling H.Q."/>
            <person name="Wan P."/>
        </authorList>
    </citation>
    <scope>NUCLEOTIDE SEQUENCE</scope>
    <source>
        <strain evidence="3">cv. Jingnong 6</strain>
    </source>
</reference>
<feature type="region of interest" description="Disordered" evidence="1">
    <location>
        <begin position="86"/>
        <end position="105"/>
    </location>
</feature>
<organism evidence="2 3">
    <name type="scientific">Phaseolus angularis</name>
    <name type="common">Azuki bean</name>
    <name type="synonym">Vigna angularis</name>
    <dbReference type="NCBI Taxonomy" id="3914"/>
    <lineage>
        <taxon>Eukaryota</taxon>
        <taxon>Viridiplantae</taxon>
        <taxon>Streptophyta</taxon>
        <taxon>Embryophyta</taxon>
        <taxon>Tracheophyta</taxon>
        <taxon>Spermatophyta</taxon>
        <taxon>Magnoliopsida</taxon>
        <taxon>eudicotyledons</taxon>
        <taxon>Gunneridae</taxon>
        <taxon>Pentapetalae</taxon>
        <taxon>rosids</taxon>
        <taxon>fabids</taxon>
        <taxon>Fabales</taxon>
        <taxon>Fabaceae</taxon>
        <taxon>Papilionoideae</taxon>
        <taxon>50 kb inversion clade</taxon>
        <taxon>NPAAA clade</taxon>
        <taxon>indigoferoid/millettioid clade</taxon>
        <taxon>Phaseoleae</taxon>
        <taxon>Vigna</taxon>
    </lineage>
</organism>
<evidence type="ECO:0000313" key="3">
    <source>
        <dbReference type="Proteomes" id="UP000053144"/>
    </source>
</evidence>
<evidence type="ECO:0000313" key="2">
    <source>
        <dbReference type="EMBL" id="KOM48017.1"/>
    </source>
</evidence>
<evidence type="ECO:0000256" key="1">
    <source>
        <dbReference type="SAM" id="MobiDB-lite"/>
    </source>
</evidence>
<gene>
    <name evidence="2" type="ORF">LR48_Vigan07g172100</name>
</gene>
<name>A0A0L9UZL6_PHAAN</name>